<feature type="transmembrane region" description="Helical" evidence="5">
    <location>
        <begin position="93"/>
        <end position="117"/>
    </location>
</feature>
<organism evidence="6 9">
    <name type="scientific">Clostridium pasteurianum DSM 525 = ATCC 6013</name>
    <dbReference type="NCBI Taxonomy" id="1262449"/>
    <lineage>
        <taxon>Bacteria</taxon>
        <taxon>Bacillati</taxon>
        <taxon>Bacillota</taxon>
        <taxon>Clostridia</taxon>
        <taxon>Eubacteriales</taxon>
        <taxon>Clostridiaceae</taxon>
        <taxon>Clostridium</taxon>
    </lineage>
</organism>
<dbReference type="GO" id="GO:0016020">
    <property type="term" value="C:membrane"/>
    <property type="evidence" value="ECO:0007669"/>
    <property type="project" value="UniProtKB-SubCell"/>
</dbReference>
<evidence type="ECO:0000256" key="5">
    <source>
        <dbReference type="SAM" id="Phobius"/>
    </source>
</evidence>
<evidence type="ECO:0000256" key="1">
    <source>
        <dbReference type="ARBA" id="ARBA00004141"/>
    </source>
</evidence>
<feature type="transmembrane region" description="Helical" evidence="5">
    <location>
        <begin position="6"/>
        <end position="26"/>
    </location>
</feature>
<dbReference type="Pfam" id="PF04172">
    <property type="entry name" value="LrgB"/>
    <property type="match status" value="1"/>
</dbReference>
<evidence type="ECO:0000313" key="7">
    <source>
        <dbReference type="EMBL" id="KRU13773.1"/>
    </source>
</evidence>
<feature type="transmembrane region" description="Helical" evidence="5">
    <location>
        <begin position="33"/>
        <end position="52"/>
    </location>
</feature>
<evidence type="ECO:0000313" key="9">
    <source>
        <dbReference type="Proteomes" id="UP000030905"/>
    </source>
</evidence>
<proteinExistence type="predicted"/>
<feature type="transmembrane region" description="Helical" evidence="5">
    <location>
        <begin position="146"/>
        <end position="169"/>
    </location>
</feature>
<dbReference type="PANTHER" id="PTHR30249:SF0">
    <property type="entry name" value="PLASTIDAL GLYCOLATE_GLYCERATE TRANSLOCATOR 1, CHLOROPLASTIC"/>
    <property type="match status" value="1"/>
</dbReference>
<sequence length="234" mass="24681">MNSIISSPIFSVMISLIAFEIGCFLYKKTNFPLLNPLLIAITIVIILLKVFGISIETYNKGGDLINFFLTPSTVILAVPLYKKLQLLKENAVPIIIGILIGSLTGMCCIILLCRIFLIPKNIDLSLIPKSVTTPIGMEVSRQLGGIPPITVAAIIITGIIGAVVGPVVFKALKIKDPIAKGIALGTSSHAIGTTKAIEMGEVEGAMSSLAIGVAGLLTVILAPLISNIFSSLMQ</sequence>
<dbReference type="Proteomes" id="UP000028042">
    <property type="component" value="Unassembled WGS sequence"/>
</dbReference>
<dbReference type="KEGG" id="cpae:CPAST_c01260"/>
<reference evidence="7 8" key="3">
    <citation type="journal article" name="Genome Announc.">
        <title>Improved Draft Genome Sequence of Clostridium pasteurianum Strain ATCC 6013 (DSM 525) Using a Hybrid Next-Generation Sequencing Approach.</title>
        <authorList>
            <person name="Pyne M.E."/>
            <person name="Utturkar S."/>
            <person name="Brown S.D."/>
            <person name="Moo-Young M."/>
            <person name="Chung D.A."/>
            <person name="Chou C.P."/>
        </authorList>
    </citation>
    <scope>NUCLEOTIDE SEQUENCE [LARGE SCALE GENOMIC DNA]</scope>
    <source>
        <strain evidence="7 8">ATCC 6013</strain>
    </source>
</reference>
<protein>
    <submittedName>
        <fullName evidence="6">Antiholin-like protein LrgB</fullName>
    </submittedName>
    <submittedName>
        <fullName evidence="7">LrgB family protein</fullName>
    </submittedName>
</protein>
<dbReference type="eggNOG" id="COG1346">
    <property type="taxonomic scope" value="Bacteria"/>
</dbReference>
<keyword evidence="2 5" id="KW-0812">Transmembrane</keyword>
<keyword evidence="3 5" id="KW-1133">Transmembrane helix</keyword>
<keyword evidence="9" id="KW-1185">Reference proteome</keyword>
<comment type="subcellular location">
    <subcellularLocation>
        <location evidence="1">Membrane</location>
        <topology evidence="1">Multi-pass membrane protein</topology>
    </subcellularLocation>
</comment>
<dbReference type="KEGG" id="cpat:CLPA_c01260"/>
<dbReference type="InterPro" id="IPR007300">
    <property type="entry name" value="CidB/LrgB"/>
</dbReference>
<dbReference type="GeneID" id="93072384"/>
<keyword evidence="4 5" id="KW-0472">Membrane</keyword>
<dbReference type="RefSeq" id="WP_003440328.1">
    <property type="nucleotide sequence ID" value="NZ_ANZB01000001.1"/>
</dbReference>
<dbReference type="Proteomes" id="UP000030905">
    <property type="component" value="Chromosome"/>
</dbReference>
<evidence type="ECO:0000256" key="3">
    <source>
        <dbReference type="ARBA" id="ARBA00022989"/>
    </source>
</evidence>
<evidence type="ECO:0000256" key="4">
    <source>
        <dbReference type="ARBA" id="ARBA00023136"/>
    </source>
</evidence>
<dbReference type="AlphaFoldDB" id="A0A0H3IXN0"/>
<gene>
    <name evidence="6" type="primary">lrgB1</name>
    <name evidence="6" type="ORF">CLPA_c01260</name>
    <name evidence="7" type="ORF">CP6013_03021</name>
</gene>
<name>A0A0H3IXN0_CLOPA</name>
<evidence type="ECO:0000256" key="2">
    <source>
        <dbReference type="ARBA" id="ARBA00022692"/>
    </source>
</evidence>
<reference evidence="7" key="2">
    <citation type="submission" date="2015-10" db="EMBL/GenBank/DDBJ databases">
        <title>Improved Draft Genome Sequence of Clostridium pasteurianum Strain ATCC 6013 (DSM 525) Using a Hybrid Next-Generation Sequencing Approach.</title>
        <authorList>
            <person name="Pyne M.E."/>
            <person name="Utturkar S.M."/>
            <person name="Brown S.D."/>
            <person name="Moo-Young M."/>
            <person name="Chung D.A."/>
            <person name="Chou P.C."/>
        </authorList>
    </citation>
    <scope>NUCLEOTIDE SEQUENCE</scope>
    <source>
        <strain evidence="7">ATCC 6013</strain>
    </source>
</reference>
<dbReference type="EMBL" id="CP009268">
    <property type="protein sequence ID" value="AJA50214.1"/>
    <property type="molecule type" value="Genomic_DNA"/>
</dbReference>
<feature type="transmembrane region" description="Helical" evidence="5">
    <location>
        <begin position="209"/>
        <end position="229"/>
    </location>
</feature>
<evidence type="ECO:0000313" key="8">
    <source>
        <dbReference type="Proteomes" id="UP000028042"/>
    </source>
</evidence>
<evidence type="ECO:0000313" key="6">
    <source>
        <dbReference type="EMBL" id="AJA50214.1"/>
    </source>
</evidence>
<dbReference type="PANTHER" id="PTHR30249">
    <property type="entry name" value="PUTATIVE SEROTONIN TRANSPORTER"/>
    <property type="match status" value="1"/>
</dbReference>
<dbReference type="PATRIC" id="fig|1262449.3.peg.15"/>
<reference evidence="6 9" key="1">
    <citation type="journal article" date="2015" name="Genome Announc.">
        <title>Complete Genome Sequence of the Nitrogen-Fixing and Solvent-Producing Clostridium pasteurianum DSM 525.</title>
        <authorList>
            <person name="Poehlein A."/>
            <person name="Grosse-Honebrink A."/>
            <person name="Zhang Y."/>
            <person name="Minton N.P."/>
            <person name="Daniel R."/>
        </authorList>
    </citation>
    <scope>NUCLEOTIDE SEQUENCE [LARGE SCALE GENOMIC DNA]</scope>
    <source>
        <strain evidence="6">DSM 525</strain>
        <strain evidence="9">DSM 525 / ATCC 6013</strain>
    </source>
</reference>
<dbReference type="EMBL" id="JPGY02000001">
    <property type="protein sequence ID" value="KRU13773.1"/>
    <property type="molecule type" value="Genomic_DNA"/>
</dbReference>
<accession>A0A0H3IXN0</accession>